<keyword evidence="2" id="KW-1185">Reference proteome</keyword>
<protein>
    <recommendedName>
        <fullName evidence="3">Pyridoxamine 5'-phosphate oxidase putative domain-containing protein</fullName>
    </recommendedName>
</protein>
<sequence length="163" mass="17688">MTTRPENILRPTDSEARSLARRLLSHARFAALGVLVDGAPHVTRIGFGMTPDFTPLTLISDLALHTQALRTAPTCSLLIAEPPDKGDPLAFPRLTLSAVAEFAEKTDDLLAAWRSDHPKSALYLAFSDFHFVRFRPLSGALNGGFGKAFHLTADDLTQPVAPE</sequence>
<gene>
    <name evidence="1" type="ORF">AQS8620_02739</name>
</gene>
<dbReference type="Proteomes" id="UP000193862">
    <property type="component" value="Unassembled WGS sequence"/>
</dbReference>
<dbReference type="EMBL" id="FWFS01000010">
    <property type="protein sequence ID" value="SLN60617.1"/>
    <property type="molecule type" value="Genomic_DNA"/>
</dbReference>
<organism evidence="1 2">
    <name type="scientific">Aquimixticola soesokkakensis</name>
    <dbReference type="NCBI Taxonomy" id="1519096"/>
    <lineage>
        <taxon>Bacteria</taxon>
        <taxon>Pseudomonadati</taxon>
        <taxon>Pseudomonadota</taxon>
        <taxon>Alphaproteobacteria</taxon>
        <taxon>Rhodobacterales</taxon>
        <taxon>Paracoccaceae</taxon>
        <taxon>Aquimixticola</taxon>
    </lineage>
</organism>
<dbReference type="InterPro" id="IPR012349">
    <property type="entry name" value="Split_barrel_FMN-bd"/>
</dbReference>
<dbReference type="OrthoDB" id="9814594at2"/>
<reference evidence="1 2" key="1">
    <citation type="submission" date="2017-03" db="EMBL/GenBank/DDBJ databases">
        <authorList>
            <person name="Afonso C.L."/>
            <person name="Miller P.J."/>
            <person name="Scott M.A."/>
            <person name="Spackman E."/>
            <person name="Goraichik I."/>
            <person name="Dimitrov K.M."/>
            <person name="Suarez D.L."/>
            <person name="Swayne D.E."/>
        </authorList>
    </citation>
    <scope>NUCLEOTIDE SEQUENCE [LARGE SCALE GENOMIC DNA]</scope>
    <source>
        <strain evidence="1 2">CECT 8620</strain>
    </source>
</reference>
<dbReference type="AlphaFoldDB" id="A0A1Y5TCI0"/>
<evidence type="ECO:0008006" key="3">
    <source>
        <dbReference type="Google" id="ProtNLM"/>
    </source>
</evidence>
<dbReference type="Gene3D" id="2.30.110.10">
    <property type="entry name" value="Electron Transport, Fmn-binding Protein, Chain A"/>
    <property type="match status" value="1"/>
</dbReference>
<evidence type="ECO:0000313" key="2">
    <source>
        <dbReference type="Proteomes" id="UP000193862"/>
    </source>
</evidence>
<dbReference type="SUPFAM" id="SSF50475">
    <property type="entry name" value="FMN-binding split barrel"/>
    <property type="match status" value="1"/>
</dbReference>
<name>A0A1Y5TCI0_9RHOB</name>
<evidence type="ECO:0000313" key="1">
    <source>
        <dbReference type="EMBL" id="SLN60617.1"/>
    </source>
</evidence>
<accession>A0A1Y5TCI0</accession>
<proteinExistence type="predicted"/>
<dbReference type="RefSeq" id="WP_085837499.1">
    <property type="nucleotide sequence ID" value="NZ_FWFS01000010.1"/>
</dbReference>